<dbReference type="InterPro" id="IPR031982">
    <property type="entry name" value="PilE-like"/>
</dbReference>
<dbReference type="SUPFAM" id="SSF54523">
    <property type="entry name" value="Pili subunits"/>
    <property type="match status" value="1"/>
</dbReference>
<feature type="transmembrane region" description="Helical" evidence="2">
    <location>
        <begin position="12"/>
        <end position="30"/>
    </location>
</feature>
<dbReference type="Pfam" id="PF16732">
    <property type="entry name" value="ComP_DUS"/>
    <property type="match status" value="1"/>
</dbReference>
<keyword evidence="2" id="KW-0472">Membrane</keyword>
<dbReference type="AlphaFoldDB" id="A0ABD7EXB8"/>
<dbReference type="RefSeq" id="WP_070459327.1">
    <property type="nucleotide sequence ID" value="NZ_CP079818.1"/>
</dbReference>
<dbReference type="NCBIfam" id="TIGR02532">
    <property type="entry name" value="IV_pilin_GFxxxE"/>
    <property type="match status" value="1"/>
</dbReference>
<keyword evidence="2" id="KW-0812">Transmembrane</keyword>
<accession>A0ABD7EXB8</accession>
<dbReference type="Pfam" id="PF07963">
    <property type="entry name" value="N_methyl"/>
    <property type="match status" value="1"/>
</dbReference>
<evidence type="ECO:0000256" key="2">
    <source>
        <dbReference type="SAM" id="Phobius"/>
    </source>
</evidence>
<sequence>MKHQQGFTLIELLIVVVIAAILAIIAYPSYQNYIRQTRLAAVRTQMLHNAQQLERYYTQKRTFKDFPGNKDFPAKNLQQNQYFNISFSEGTASMPNPSDSGYILKAEPNKETNANETCTVYYNDSGIIWANSDKQNCPGYEIPKSE</sequence>
<protein>
    <submittedName>
        <fullName evidence="3">Prepilin-type N-terminal cleavage/methylation domain-containing protein</fullName>
    </submittedName>
</protein>
<dbReference type="PROSITE" id="PS00409">
    <property type="entry name" value="PROKAR_NTER_METHYL"/>
    <property type="match status" value="1"/>
</dbReference>
<comment type="subunit">
    <text evidence="1">The pili are polar flexible filaments of about 5.4 nanometers diameter and 2.5 micrometers average length; they consist of only a single polypeptide chain arranged in a helical configuration of five subunits per turn in the assembled pilus.</text>
</comment>
<proteinExistence type="predicted"/>
<dbReference type="Gene3D" id="3.30.700.10">
    <property type="entry name" value="Glycoprotein, Type 4 Pilin"/>
    <property type="match status" value="1"/>
</dbReference>
<name>A0ABD7EXB8_NEIPE</name>
<evidence type="ECO:0000313" key="4">
    <source>
        <dbReference type="Proteomes" id="UP000825360"/>
    </source>
</evidence>
<dbReference type="InterPro" id="IPR012902">
    <property type="entry name" value="N_methyl_site"/>
</dbReference>
<dbReference type="PANTHER" id="PTHR30093">
    <property type="entry name" value="GENERAL SECRETION PATHWAY PROTEIN G"/>
    <property type="match status" value="1"/>
</dbReference>
<dbReference type="InterPro" id="IPR045584">
    <property type="entry name" value="Pilin-like"/>
</dbReference>
<dbReference type="Proteomes" id="UP000825360">
    <property type="component" value="Chromosome"/>
</dbReference>
<dbReference type="EMBL" id="CP079818">
    <property type="protein sequence ID" value="QXW90224.1"/>
    <property type="molecule type" value="Genomic_DNA"/>
</dbReference>
<gene>
    <name evidence="3" type="ORF">LPB400_09540</name>
</gene>
<dbReference type="PANTHER" id="PTHR30093:SF47">
    <property type="entry name" value="TYPE IV PILUS NON-CORE MINOR PILIN PILE"/>
    <property type="match status" value="1"/>
</dbReference>
<evidence type="ECO:0000256" key="1">
    <source>
        <dbReference type="ARBA" id="ARBA00011156"/>
    </source>
</evidence>
<dbReference type="KEGG" id="npf:LPB400_09540"/>
<evidence type="ECO:0000313" key="3">
    <source>
        <dbReference type="EMBL" id="QXW90224.1"/>
    </source>
</evidence>
<reference evidence="3 4" key="1">
    <citation type="submission" date="2021-07" db="EMBL/GenBank/DDBJ databases">
        <title>Genome sequencing of Neisseria perflava LPB0400.</title>
        <authorList>
            <person name="Kim J."/>
        </authorList>
    </citation>
    <scope>NUCLEOTIDE SEQUENCE [LARGE SCALE GENOMIC DNA]</scope>
    <source>
        <strain evidence="3 4">LPB0400</strain>
    </source>
</reference>
<organism evidence="3 4">
    <name type="scientific">Neisseria perflava</name>
    <dbReference type="NCBI Taxonomy" id="33053"/>
    <lineage>
        <taxon>Bacteria</taxon>
        <taxon>Pseudomonadati</taxon>
        <taxon>Pseudomonadota</taxon>
        <taxon>Betaproteobacteria</taxon>
        <taxon>Neisseriales</taxon>
        <taxon>Neisseriaceae</taxon>
        <taxon>Neisseria</taxon>
    </lineage>
</organism>
<keyword evidence="2" id="KW-1133">Transmembrane helix</keyword>